<dbReference type="InterPro" id="IPR000073">
    <property type="entry name" value="AB_hydrolase_1"/>
</dbReference>
<dbReference type="InterPro" id="IPR050266">
    <property type="entry name" value="AB_hydrolase_sf"/>
</dbReference>
<dbReference type="SUPFAM" id="SSF53474">
    <property type="entry name" value="alpha/beta-Hydrolases"/>
    <property type="match status" value="1"/>
</dbReference>
<dbReference type="PANTHER" id="PTHR43798">
    <property type="entry name" value="MONOACYLGLYCEROL LIPASE"/>
    <property type="match status" value="1"/>
</dbReference>
<dbReference type="GO" id="GO:0016020">
    <property type="term" value="C:membrane"/>
    <property type="evidence" value="ECO:0007669"/>
    <property type="project" value="TreeGrafter"/>
</dbReference>
<dbReference type="PRINTS" id="PR00111">
    <property type="entry name" value="ABHYDROLASE"/>
</dbReference>
<sequence>MDVRRGTIGRFPCLELGSGPPLLFLAGLSPEAGVDAAGTERMNASLLRPFAHRRRVMFVNRRSGLPRGMSMAELANEHAEAIRSSLGSPVDVAGISTGGSIAQQLAADHPDCVNRLVLLSTACRLGTHGRMLQRRAAARVRHGAPRKALAVMAAGIVPPRRGQLPAAVLAWLAGPRLLAGGDDLADMATTIEAEDAFDLARCQSPIRASTLILAGGADRFYSPELFAETARLIPDSRLRVFEGRGHITVTTHPEWAGEIERFLVPGDAAPIAT</sequence>
<name>A0A9X3N3M8_9ACTN</name>
<dbReference type="EMBL" id="JAPDOD010000067">
    <property type="protein sequence ID" value="MDA0166488.1"/>
    <property type="molecule type" value="Genomic_DNA"/>
</dbReference>
<dbReference type="GO" id="GO:0016787">
    <property type="term" value="F:hydrolase activity"/>
    <property type="evidence" value="ECO:0007669"/>
    <property type="project" value="UniProtKB-KW"/>
</dbReference>
<proteinExistence type="predicted"/>
<protein>
    <submittedName>
        <fullName evidence="2">Alpha/beta hydrolase</fullName>
    </submittedName>
</protein>
<dbReference type="InterPro" id="IPR029058">
    <property type="entry name" value="AB_hydrolase_fold"/>
</dbReference>
<dbReference type="PANTHER" id="PTHR43798:SF33">
    <property type="entry name" value="HYDROLASE, PUTATIVE (AFU_ORTHOLOGUE AFUA_2G14860)-RELATED"/>
    <property type="match status" value="1"/>
</dbReference>
<evidence type="ECO:0000313" key="2">
    <source>
        <dbReference type="EMBL" id="MDA0166488.1"/>
    </source>
</evidence>
<dbReference type="AlphaFoldDB" id="A0A9X3N3M8"/>
<dbReference type="Proteomes" id="UP001149140">
    <property type="component" value="Unassembled WGS sequence"/>
</dbReference>
<comment type="caution">
    <text evidence="2">The sequence shown here is derived from an EMBL/GenBank/DDBJ whole genome shotgun (WGS) entry which is preliminary data.</text>
</comment>
<feature type="domain" description="AB hydrolase-1" evidence="1">
    <location>
        <begin position="46"/>
        <end position="254"/>
    </location>
</feature>
<keyword evidence="3" id="KW-1185">Reference proteome</keyword>
<organism evidence="2 3">
    <name type="scientific">Solirubrobacter ginsenosidimutans</name>
    <dbReference type="NCBI Taxonomy" id="490573"/>
    <lineage>
        <taxon>Bacteria</taxon>
        <taxon>Bacillati</taxon>
        <taxon>Actinomycetota</taxon>
        <taxon>Thermoleophilia</taxon>
        <taxon>Solirubrobacterales</taxon>
        <taxon>Solirubrobacteraceae</taxon>
        <taxon>Solirubrobacter</taxon>
    </lineage>
</organism>
<dbReference type="RefSeq" id="WP_270045746.1">
    <property type="nucleotide sequence ID" value="NZ_JAPDOD010000067.1"/>
</dbReference>
<reference evidence="2" key="1">
    <citation type="submission" date="2022-10" db="EMBL/GenBank/DDBJ databases">
        <title>The WGS of Solirubrobacter ginsenosidimutans DSM 21036.</title>
        <authorList>
            <person name="Jiang Z."/>
        </authorList>
    </citation>
    <scope>NUCLEOTIDE SEQUENCE</scope>
    <source>
        <strain evidence="2">DSM 21036</strain>
    </source>
</reference>
<dbReference type="Gene3D" id="3.40.50.1820">
    <property type="entry name" value="alpha/beta hydrolase"/>
    <property type="match status" value="1"/>
</dbReference>
<keyword evidence="2" id="KW-0378">Hydrolase</keyword>
<gene>
    <name evidence="2" type="ORF">OM076_39865</name>
</gene>
<dbReference type="Pfam" id="PF12697">
    <property type="entry name" value="Abhydrolase_6"/>
    <property type="match status" value="1"/>
</dbReference>
<evidence type="ECO:0000313" key="3">
    <source>
        <dbReference type="Proteomes" id="UP001149140"/>
    </source>
</evidence>
<accession>A0A9X3N3M8</accession>
<evidence type="ECO:0000259" key="1">
    <source>
        <dbReference type="Pfam" id="PF12697"/>
    </source>
</evidence>